<organism evidence="3 4">
    <name type="scientific">Ramalina farinacea</name>
    <dbReference type="NCBI Taxonomy" id="258253"/>
    <lineage>
        <taxon>Eukaryota</taxon>
        <taxon>Fungi</taxon>
        <taxon>Dikarya</taxon>
        <taxon>Ascomycota</taxon>
        <taxon>Pezizomycotina</taxon>
        <taxon>Lecanoromycetes</taxon>
        <taxon>OSLEUM clade</taxon>
        <taxon>Lecanoromycetidae</taxon>
        <taxon>Lecanorales</taxon>
        <taxon>Lecanorineae</taxon>
        <taxon>Ramalinaceae</taxon>
        <taxon>Ramalina</taxon>
    </lineage>
</organism>
<dbReference type="Pfam" id="PF01612">
    <property type="entry name" value="DNA_pol_A_exo1"/>
    <property type="match status" value="1"/>
</dbReference>
<dbReference type="EMBL" id="JAPUFD010000011">
    <property type="protein sequence ID" value="MDI1490054.1"/>
    <property type="molecule type" value="Genomic_DNA"/>
</dbReference>
<dbReference type="AlphaFoldDB" id="A0AA43QR73"/>
<dbReference type="SUPFAM" id="SSF53098">
    <property type="entry name" value="Ribonuclease H-like"/>
    <property type="match status" value="1"/>
</dbReference>
<comment type="caution">
    <text evidence="3">The sequence shown here is derived from an EMBL/GenBank/DDBJ whole genome shotgun (WGS) entry which is preliminary data.</text>
</comment>
<protein>
    <recommendedName>
        <fullName evidence="2">3'-5' exonuclease domain-containing protein</fullName>
    </recommendedName>
</protein>
<accession>A0AA43QR73</accession>
<dbReference type="PANTHER" id="PTHR43040:SF1">
    <property type="entry name" value="RIBONUCLEASE D"/>
    <property type="match status" value="1"/>
</dbReference>
<dbReference type="InterPro" id="IPR036397">
    <property type="entry name" value="RNaseH_sf"/>
</dbReference>
<proteinExistence type="predicted"/>
<gene>
    <name evidence="3" type="ORF">OHK93_001253</name>
</gene>
<feature type="domain" description="3'-5' exonuclease" evidence="2">
    <location>
        <begin position="27"/>
        <end position="199"/>
    </location>
</feature>
<feature type="compositionally biased region" description="Polar residues" evidence="1">
    <location>
        <begin position="348"/>
        <end position="357"/>
    </location>
</feature>
<dbReference type="Gene3D" id="3.30.420.10">
    <property type="entry name" value="Ribonuclease H-like superfamily/Ribonuclease H"/>
    <property type="match status" value="1"/>
</dbReference>
<dbReference type="PANTHER" id="PTHR43040">
    <property type="entry name" value="RIBONUCLEASE D"/>
    <property type="match status" value="1"/>
</dbReference>
<feature type="region of interest" description="Disordered" evidence="1">
    <location>
        <begin position="225"/>
        <end position="264"/>
    </location>
</feature>
<evidence type="ECO:0000313" key="3">
    <source>
        <dbReference type="EMBL" id="MDI1490054.1"/>
    </source>
</evidence>
<evidence type="ECO:0000259" key="2">
    <source>
        <dbReference type="Pfam" id="PF01612"/>
    </source>
</evidence>
<evidence type="ECO:0000256" key="1">
    <source>
        <dbReference type="SAM" id="MobiDB-lite"/>
    </source>
</evidence>
<dbReference type="GO" id="GO:0003676">
    <property type="term" value="F:nucleic acid binding"/>
    <property type="evidence" value="ECO:0007669"/>
    <property type="project" value="InterPro"/>
</dbReference>
<reference evidence="3" key="1">
    <citation type="journal article" date="2023" name="Genome Biol. Evol.">
        <title>First Whole Genome Sequence and Flow Cytometry Genome Size Data for the Lichen-Forming Fungus Ramalina farinacea (Ascomycota).</title>
        <authorList>
            <person name="Llewellyn T."/>
            <person name="Mian S."/>
            <person name="Hill R."/>
            <person name="Leitch I.J."/>
            <person name="Gaya E."/>
        </authorList>
    </citation>
    <scope>NUCLEOTIDE SEQUENCE</scope>
    <source>
        <strain evidence="3">LIQ254RAFAR</strain>
    </source>
</reference>
<dbReference type="Proteomes" id="UP001161017">
    <property type="component" value="Unassembled WGS sequence"/>
</dbReference>
<feature type="region of interest" description="Disordered" evidence="1">
    <location>
        <begin position="333"/>
        <end position="397"/>
    </location>
</feature>
<name>A0AA43QR73_9LECA</name>
<dbReference type="GO" id="GO:0008408">
    <property type="term" value="F:3'-5' exonuclease activity"/>
    <property type="evidence" value="ECO:0007669"/>
    <property type="project" value="InterPro"/>
</dbReference>
<dbReference type="InterPro" id="IPR002562">
    <property type="entry name" value="3'-5'_exonuclease_dom"/>
</dbReference>
<keyword evidence="4" id="KW-1185">Reference proteome</keyword>
<evidence type="ECO:0000313" key="4">
    <source>
        <dbReference type="Proteomes" id="UP001161017"/>
    </source>
</evidence>
<sequence length="476" mass="52710">MKVTLVDSEPAVVGLIDCLEHLPTQPPSLYLDIEGVRLSRHGSISLIQLFVCPQQHIYLIDVFVLKEAAFSTANGLGTTFRSILESGHVPKVFFDVRHDSDALFAHFEISLQCVHDLQLFELAACPHLRERVSGLGTCIERDAQLPRKDVAVWKATKQKGLSRFSPEHGGSYNVFNARPMSQDIVEYCTQDVVYLPVLWKVYSRKISPKWMKKVMHESRERISASQKASYELTGKERSLSPWTKSAKSGRDAQQGGNGAGGPERKTVVAGTLRQFSKGTVLEGPLSRLDFPKKSSAELEAGSREKTTLVERCATSPSSWTCVTCSRKMQQDQKEDHLAGKQHIARVKQTPTLQTNTPKGKPVKPMKGSQKGPQLGGSAANSARRKTKGEDAKDPGITNKNWQAAVSQSQRIGQPYPPDQLFIGFQGGAAPANHQYETLYDLDDVEYETSWPFENVDYNACDKDCGWCGHCMDGLDA</sequence>
<dbReference type="InterPro" id="IPR012337">
    <property type="entry name" value="RNaseH-like_sf"/>
</dbReference>
<dbReference type="GO" id="GO:0006139">
    <property type="term" value="P:nucleobase-containing compound metabolic process"/>
    <property type="evidence" value="ECO:0007669"/>
    <property type="project" value="InterPro"/>
</dbReference>